<accession>A0A7G9GYW2</accession>
<evidence type="ECO:0000313" key="2">
    <source>
        <dbReference type="EMBL" id="QNM15994.1"/>
    </source>
</evidence>
<dbReference type="AlphaFoldDB" id="A0A7G9GYW2"/>
<dbReference type="EMBL" id="CP060637">
    <property type="protein sequence ID" value="QNM15994.1"/>
    <property type="molecule type" value="Genomic_DNA"/>
</dbReference>
<organism evidence="2 3">
    <name type="scientific">Fusobacterium hominis</name>
    <dbReference type="NCBI Taxonomy" id="2764326"/>
    <lineage>
        <taxon>Bacteria</taxon>
        <taxon>Fusobacteriati</taxon>
        <taxon>Fusobacteriota</taxon>
        <taxon>Fusobacteriia</taxon>
        <taxon>Fusobacteriales</taxon>
        <taxon>Fusobacteriaceae</taxon>
        <taxon>Fusobacterium</taxon>
    </lineage>
</organism>
<keyword evidence="3" id="KW-1185">Reference proteome</keyword>
<feature type="transmembrane region" description="Helical" evidence="1">
    <location>
        <begin position="226"/>
        <end position="243"/>
    </location>
</feature>
<feature type="transmembrane region" description="Helical" evidence="1">
    <location>
        <begin position="193"/>
        <end position="214"/>
    </location>
</feature>
<gene>
    <name evidence="2" type="ORF">H9Q81_03960</name>
</gene>
<dbReference type="PANTHER" id="PTHR42867:SF1">
    <property type="entry name" value="MEMBRANE PROTEIN-RELATED"/>
    <property type="match status" value="1"/>
</dbReference>
<name>A0A7G9GYW2_9FUSO</name>
<evidence type="ECO:0000313" key="3">
    <source>
        <dbReference type="Proteomes" id="UP000515913"/>
    </source>
</evidence>
<protein>
    <submittedName>
        <fullName evidence="2">DUF1385 domain-containing protein</fullName>
    </submittedName>
</protein>
<sequence length="302" mass="33805">MKEKLSIGGQAVIEGVMMRSPFFIATAVRKPSGEIVYKRTKISKKRSNLEKLPFIRGAVMLFDALTTGIKELTFSANQSEDKEEEQISQKEAVLTTIFSLGLGIALFVVIPSIIGSLLFQNDKVHANLVEAILRLLFFVLYIWLISFSKEVKRVYQYHGAEHKSIYAYEKGLELTPANAKQFTTLHPRCGTSFLLIVMLIAIIVFSTLDFIFPTPVTIVGKLSLKVGLRVLLMPLIAGISYEIQRYSAKHLDNIFVKILAMPGLWLQKITTKEPDMKQLEVAIVAIKASLGEIIENATEIDK</sequence>
<dbReference type="KEGG" id="fho:H9Q81_03960"/>
<dbReference type="Proteomes" id="UP000515913">
    <property type="component" value="Chromosome"/>
</dbReference>
<feature type="transmembrane region" description="Helical" evidence="1">
    <location>
        <begin position="92"/>
        <end position="119"/>
    </location>
</feature>
<evidence type="ECO:0000256" key="1">
    <source>
        <dbReference type="SAM" id="Phobius"/>
    </source>
</evidence>
<feature type="transmembrane region" description="Helical" evidence="1">
    <location>
        <begin position="131"/>
        <end position="148"/>
    </location>
</feature>
<dbReference type="RefSeq" id="WP_101474683.1">
    <property type="nucleotide sequence ID" value="NZ_CP060637.1"/>
</dbReference>
<dbReference type="PANTHER" id="PTHR42867">
    <property type="entry name" value="MEMBRANE PROTEIN-RELATED"/>
    <property type="match status" value="1"/>
</dbReference>
<reference evidence="2 3" key="1">
    <citation type="submission" date="2020-08" db="EMBL/GenBank/DDBJ databases">
        <authorList>
            <person name="Liu C."/>
            <person name="Sun Q."/>
        </authorList>
    </citation>
    <scope>NUCLEOTIDE SEQUENCE [LARGE SCALE GENOMIC DNA]</scope>
    <source>
        <strain evidence="2 3">NSJ-57</strain>
    </source>
</reference>
<dbReference type="InterPro" id="IPR010787">
    <property type="entry name" value="DUF1385"/>
</dbReference>
<proteinExistence type="predicted"/>
<keyword evidence="1" id="KW-0472">Membrane</keyword>
<keyword evidence="1" id="KW-0812">Transmembrane</keyword>
<dbReference type="Pfam" id="PF07136">
    <property type="entry name" value="DUF1385"/>
    <property type="match status" value="1"/>
</dbReference>
<keyword evidence="1" id="KW-1133">Transmembrane helix</keyword>